<accession>A0A1R1AXB5</accession>
<comment type="caution">
    <text evidence="1">The sequence shown here is derived from an EMBL/GenBank/DDBJ whole genome shotgun (WGS) entry which is preliminary data.</text>
</comment>
<dbReference type="AlphaFoldDB" id="A0A1R1AXB5"/>
<evidence type="ECO:0000313" key="1">
    <source>
        <dbReference type="EMBL" id="OME90325.1"/>
    </source>
</evidence>
<dbReference type="STRING" id="1401.BK123_23830"/>
<name>A0A1R1AXB5_PAELA</name>
<gene>
    <name evidence="1" type="ORF">BK123_23830</name>
</gene>
<reference evidence="1 2" key="1">
    <citation type="submission" date="2016-11" db="EMBL/GenBank/DDBJ databases">
        <title>Paenibacillus species isolates.</title>
        <authorList>
            <person name="Beno S.M."/>
        </authorList>
    </citation>
    <scope>NUCLEOTIDE SEQUENCE [LARGE SCALE GENOMIC DNA]</scope>
    <source>
        <strain evidence="1 2">FSL F4-0100</strain>
    </source>
</reference>
<dbReference type="InterPro" id="IPR019658">
    <property type="entry name" value="DUF2515"/>
</dbReference>
<dbReference type="Proteomes" id="UP000187074">
    <property type="component" value="Unassembled WGS sequence"/>
</dbReference>
<evidence type="ECO:0008006" key="3">
    <source>
        <dbReference type="Google" id="ProtNLM"/>
    </source>
</evidence>
<dbReference type="RefSeq" id="WP_076324851.1">
    <property type="nucleotide sequence ID" value="NZ_MRTF01000008.1"/>
</dbReference>
<dbReference type="Pfam" id="PF10720">
    <property type="entry name" value="DUF2515"/>
    <property type="match status" value="1"/>
</dbReference>
<sequence length="463" mass="53913">MHSNGVNDNKNRGKDVWSWTAAIPQALSESWSGMIASWRFSLKLRTSRNELRWDYTAVRTIRRQLKDILSSHPYLQQSVSPFPLPSMQGYSDIRIHETGPEVQLSPEEQELSHHIQEATAAANRSNVTRTQAYWDCYVSQPELHWAFLAHMVSRNAGWNMSDLKGGLMSDLMNPTFKNNLYRFLERCNALIFQDAYPQLLLYIHSRKKGKPLFHLLPHFHVSAFMTPFWEQFWHDQSSSLLTVALIINEQNYIEGRVARHPFYLQHILQDPFFRMHELTRLNQIVFPLGQVHRTESGESPAQKPLSPARPLAGLTLPKFDDLSIRIKAGRSLYALLFGYEEIYREVLAFARSTKHQGSRAEYWPALFTPTLEQAMNHGHAGSDLITSEWLPDGQRLYSPYLEEIWEDETPEPIPRYDWYQGRAMFRHIRKPLRPLLPDITHAHRAALEKTSIVHDVSDQFHRH</sequence>
<protein>
    <recommendedName>
        <fullName evidence="3">DUF2515 domain-containing protein</fullName>
    </recommendedName>
</protein>
<dbReference type="EMBL" id="MRTF01000008">
    <property type="protein sequence ID" value="OME90325.1"/>
    <property type="molecule type" value="Genomic_DNA"/>
</dbReference>
<evidence type="ECO:0000313" key="2">
    <source>
        <dbReference type="Proteomes" id="UP000187074"/>
    </source>
</evidence>
<proteinExistence type="predicted"/>
<organism evidence="1 2">
    <name type="scientific">Paenibacillus lautus</name>
    <name type="common">Bacillus lautus</name>
    <dbReference type="NCBI Taxonomy" id="1401"/>
    <lineage>
        <taxon>Bacteria</taxon>
        <taxon>Bacillati</taxon>
        <taxon>Bacillota</taxon>
        <taxon>Bacilli</taxon>
        <taxon>Bacillales</taxon>
        <taxon>Paenibacillaceae</taxon>
        <taxon>Paenibacillus</taxon>
    </lineage>
</organism>
<dbReference type="OrthoDB" id="2690514at2"/>